<dbReference type="CDD" id="cd01433">
    <property type="entry name" value="Ribosomal_L16_L10e"/>
    <property type="match status" value="1"/>
</dbReference>
<dbReference type="PROSITE" id="PS00586">
    <property type="entry name" value="RIBOSOMAL_L16_1"/>
    <property type="match status" value="1"/>
</dbReference>
<dbReference type="STRING" id="290052.ASU35_00990"/>
<keyword evidence="5 8" id="KW-0689">Ribosomal protein</keyword>
<comment type="caution">
    <text evidence="11">The sequence shown here is derived from an EMBL/GenBank/DDBJ whole genome shotgun (WGS) entry which is preliminary data.</text>
</comment>
<accession>A0A0V8QGQ1</accession>
<dbReference type="HAMAP" id="MF_01342">
    <property type="entry name" value="Ribosomal_uL16"/>
    <property type="match status" value="1"/>
</dbReference>
<comment type="function">
    <text evidence="8 10">Binds 23S rRNA and is also seen to make contacts with the A and possibly P site tRNAs.</text>
</comment>
<dbReference type="GO" id="GO:0006412">
    <property type="term" value="P:translation"/>
    <property type="evidence" value="ECO:0007669"/>
    <property type="project" value="UniProtKB-UniRule"/>
</dbReference>
<dbReference type="InterPro" id="IPR016180">
    <property type="entry name" value="Ribosomal_uL16_dom"/>
</dbReference>
<dbReference type="NCBIfam" id="TIGR01164">
    <property type="entry name" value="rplP_bact"/>
    <property type="match status" value="1"/>
</dbReference>
<evidence type="ECO:0000256" key="9">
    <source>
        <dbReference type="RuleBase" id="RU004413"/>
    </source>
</evidence>
<dbReference type="Proteomes" id="UP000054874">
    <property type="component" value="Unassembled WGS sequence"/>
</dbReference>
<dbReference type="SUPFAM" id="SSF54686">
    <property type="entry name" value="Ribosomal protein L16p/L10e"/>
    <property type="match status" value="1"/>
</dbReference>
<evidence type="ECO:0000313" key="11">
    <source>
        <dbReference type="EMBL" id="KSV59598.1"/>
    </source>
</evidence>
<dbReference type="GO" id="GO:0003735">
    <property type="term" value="F:structural constituent of ribosome"/>
    <property type="evidence" value="ECO:0007669"/>
    <property type="project" value="InterPro"/>
</dbReference>
<keyword evidence="6 8" id="KW-0687">Ribonucleoprotein</keyword>
<dbReference type="OrthoDB" id="9802589at2"/>
<sequence length="145" mass="16157">MLMPKRVKRRKQFRGSMRGKALRGNKITHGEYGIVALEPAWIKSNQIEAARIAMTRYIKRGGKVWIKIFPDKPVTTKPAETRMGSGKGTLEYWVAVVKPGRVMFEIAGVPEEVAREALRLATHKLPVKCKVVSRADLEGGAGSEE</sequence>
<evidence type="ECO:0000256" key="10">
    <source>
        <dbReference type="RuleBase" id="RU004414"/>
    </source>
</evidence>
<dbReference type="PROSITE" id="PS00701">
    <property type="entry name" value="RIBOSOMAL_L16_2"/>
    <property type="match status" value="1"/>
</dbReference>
<evidence type="ECO:0000256" key="2">
    <source>
        <dbReference type="ARBA" id="ARBA00022555"/>
    </source>
</evidence>
<keyword evidence="12" id="KW-1185">Reference proteome</keyword>
<dbReference type="FunFam" id="3.90.1170.10:FF:000001">
    <property type="entry name" value="50S ribosomal protein L16"/>
    <property type="match status" value="1"/>
</dbReference>
<comment type="similarity">
    <text evidence="1 8 9">Belongs to the universal ribosomal protein uL16 family.</text>
</comment>
<dbReference type="Gene3D" id="3.90.1170.10">
    <property type="entry name" value="Ribosomal protein L10e/L16"/>
    <property type="match status" value="1"/>
</dbReference>
<gene>
    <name evidence="8" type="primary">rplP</name>
    <name evidence="11" type="ORF">ASU35_00990</name>
</gene>
<keyword evidence="4 8" id="KW-0694">RNA-binding</keyword>
<evidence type="ECO:0000256" key="1">
    <source>
        <dbReference type="ARBA" id="ARBA00008931"/>
    </source>
</evidence>
<dbReference type="PANTHER" id="PTHR12220:SF13">
    <property type="entry name" value="LARGE RIBOSOMAL SUBUNIT PROTEIN UL16M"/>
    <property type="match status" value="1"/>
</dbReference>
<dbReference type="InterPro" id="IPR036920">
    <property type="entry name" value="Ribosomal_uL16_sf"/>
</dbReference>
<protein>
    <recommendedName>
        <fullName evidence="7 8">Large ribosomal subunit protein uL16</fullName>
    </recommendedName>
</protein>
<dbReference type="InterPro" id="IPR000114">
    <property type="entry name" value="Ribosomal_uL16_bact-type"/>
</dbReference>
<organism evidence="11 12">
    <name type="scientific">Acetivibrio ethanolgignens</name>
    <dbReference type="NCBI Taxonomy" id="290052"/>
    <lineage>
        <taxon>Bacteria</taxon>
        <taxon>Bacillati</taxon>
        <taxon>Bacillota</taxon>
        <taxon>Clostridia</taxon>
        <taxon>Eubacteriales</taxon>
        <taxon>Oscillospiraceae</taxon>
        <taxon>Acetivibrio</taxon>
    </lineage>
</organism>
<keyword evidence="2 8" id="KW-0820">tRNA-binding</keyword>
<dbReference type="InterPro" id="IPR047873">
    <property type="entry name" value="Ribosomal_uL16"/>
</dbReference>
<dbReference type="Pfam" id="PF00252">
    <property type="entry name" value="Ribosomal_L16"/>
    <property type="match status" value="1"/>
</dbReference>
<evidence type="ECO:0000256" key="4">
    <source>
        <dbReference type="ARBA" id="ARBA00022884"/>
    </source>
</evidence>
<name>A0A0V8QGQ1_9FIRM</name>
<evidence type="ECO:0000256" key="6">
    <source>
        <dbReference type="ARBA" id="ARBA00023274"/>
    </source>
</evidence>
<dbReference type="GO" id="GO:0022625">
    <property type="term" value="C:cytosolic large ribosomal subunit"/>
    <property type="evidence" value="ECO:0007669"/>
    <property type="project" value="TreeGrafter"/>
</dbReference>
<evidence type="ECO:0000256" key="5">
    <source>
        <dbReference type="ARBA" id="ARBA00022980"/>
    </source>
</evidence>
<reference evidence="11 12" key="1">
    <citation type="submission" date="2015-11" db="EMBL/GenBank/DDBJ databases">
        <title>Butyribacter intestini gen. nov., sp. nov., a butyric acid-producing bacterium of the family Lachnospiraceae isolated from the human faeces.</title>
        <authorList>
            <person name="Zou Y."/>
            <person name="Xue W."/>
            <person name="Luo G."/>
            <person name="Lv M."/>
        </authorList>
    </citation>
    <scope>NUCLEOTIDE SEQUENCE [LARGE SCALE GENOMIC DNA]</scope>
    <source>
        <strain evidence="11 12">ACET-33324</strain>
    </source>
</reference>
<proteinExistence type="inferred from homology"/>
<evidence type="ECO:0000313" key="12">
    <source>
        <dbReference type="Proteomes" id="UP000054874"/>
    </source>
</evidence>
<dbReference type="PRINTS" id="PR00060">
    <property type="entry name" value="RIBOSOMALL16"/>
</dbReference>
<evidence type="ECO:0000256" key="8">
    <source>
        <dbReference type="HAMAP-Rule" id="MF_01342"/>
    </source>
</evidence>
<dbReference type="RefSeq" id="WP_058352129.1">
    <property type="nucleotide sequence ID" value="NZ_CABMMD010000112.1"/>
</dbReference>
<dbReference type="AlphaFoldDB" id="A0A0V8QGQ1"/>
<dbReference type="GO" id="GO:0019843">
    <property type="term" value="F:rRNA binding"/>
    <property type="evidence" value="ECO:0007669"/>
    <property type="project" value="UniProtKB-UniRule"/>
</dbReference>
<dbReference type="GO" id="GO:0000049">
    <property type="term" value="F:tRNA binding"/>
    <property type="evidence" value="ECO:0007669"/>
    <property type="project" value="UniProtKB-KW"/>
</dbReference>
<evidence type="ECO:0000256" key="7">
    <source>
        <dbReference type="ARBA" id="ARBA00035198"/>
    </source>
</evidence>
<evidence type="ECO:0000256" key="3">
    <source>
        <dbReference type="ARBA" id="ARBA00022730"/>
    </source>
</evidence>
<comment type="subunit">
    <text evidence="8 10">Part of the 50S ribosomal subunit.</text>
</comment>
<dbReference type="EMBL" id="LNAM01000112">
    <property type="protein sequence ID" value="KSV59598.1"/>
    <property type="molecule type" value="Genomic_DNA"/>
</dbReference>
<dbReference type="PANTHER" id="PTHR12220">
    <property type="entry name" value="50S/60S RIBOSOMAL PROTEIN L16"/>
    <property type="match status" value="1"/>
</dbReference>
<dbReference type="InterPro" id="IPR020798">
    <property type="entry name" value="Ribosomal_uL16_CS"/>
</dbReference>
<keyword evidence="3 8" id="KW-0699">rRNA-binding</keyword>